<proteinExistence type="predicted"/>
<dbReference type="AlphaFoldDB" id="A0A2H3BER8"/>
<name>A0A2H3BER8_9AGAR</name>
<evidence type="ECO:0000256" key="1">
    <source>
        <dbReference type="SAM" id="MobiDB-lite"/>
    </source>
</evidence>
<protein>
    <submittedName>
        <fullName evidence="2">Uncharacterized protein</fullName>
    </submittedName>
</protein>
<gene>
    <name evidence="2" type="ORF">ARMSODRAFT_208987</name>
</gene>
<dbReference type="Proteomes" id="UP000218334">
    <property type="component" value="Unassembled WGS sequence"/>
</dbReference>
<accession>A0A2H3BER8</accession>
<sequence>MIFRSSLSSFFSNAAPALSSHTKKATLEWAKPKHTSPKPRNESPTMTVPPISPSRDTSSRTVPSPSLYNYDVASQRQRTVIIDKFQAMVERVGDVQEKAEEDEEKSCRISYAEAI</sequence>
<keyword evidence="3" id="KW-1185">Reference proteome</keyword>
<feature type="compositionally biased region" description="Polar residues" evidence="1">
    <location>
        <begin position="54"/>
        <end position="66"/>
    </location>
</feature>
<feature type="region of interest" description="Disordered" evidence="1">
    <location>
        <begin position="14"/>
        <end position="66"/>
    </location>
</feature>
<reference evidence="3" key="1">
    <citation type="journal article" date="2017" name="Nat. Ecol. Evol.">
        <title>Genome expansion and lineage-specific genetic innovations in the forest pathogenic fungi Armillaria.</title>
        <authorList>
            <person name="Sipos G."/>
            <person name="Prasanna A.N."/>
            <person name="Walter M.C."/>
            <person name="O'Connor E."/>
            <person name="Balint B."/>
            <person name="Krizsan K."/>
            <person name="Kiss B."/>
            <person name="Hess J."/>
            <person name="Varga T."/>
            <person name="Slot J."/>
            <person name="Riley R."/>
            <person name="Boka B."/>
            <person name="Rigling D."/>
            <person name="Barry K."/>
            <person name="Lee J."/>
            <person name="Mihaltcheva S."/>
            <person name="LaButti K."/>
            <person name="Lipzen A."/>
            <person name="Waldron R."/>
            <person name="Moloney N.M."/>
            <person name="Sperisen C."/>
            <person name="Kredics L."/>
            <person name="Vagvoelgyi C."/>
            <person name="Patrignani A."/>
            <person name="Fitzpatrick D."/>
            <person name="Nagy I."/>
            <person name="Doyle S."/>
            <person name="Anderson J.B."/>
            <person name="Grigoriev I.V."/>
            <person name="Gueldener U."/>
            <person name="Muensterkoetter M."/>
            <person name="Nagy L.G."/>
        </authorList>
    </citation>
    <scope>NUCLEOTIDE SEQUENCE [LARGE SCALE GENOMIC DNA]</scope>
    <source>
        <strain evidence="3">28-4</strain>
    </source>
</reference>
<organism evidence="2 3">
    <name type="scientific">Armillaria solidipes</name>
    <dbReference type="NCBI Taxonomy" id="1076256"/>
    <lineage>
        <taxon>Eukaryota</taxon>
        <taxon>Fungi</taxon>
        <taxon>Dikarya</taxon>
        <taxon>Basidiomycota</taxon>
        <taxon>Agaricomycotina</taxon>
        <taxon>Agaricomycetes</taxon>
        <taxon>Agaricomycetidae</taxon>
        <taxon>Agaricales</taxon>
        <taxon>Marasmiineae</taxon>
        <taxon>Physalacriaceae</taxon>
        <taxon>Armillaria</taxon>
    </lineage>
</organism>
<evidence type="ECO:0000313" key="3">
    <source>
        <dbReference type="Proteomes" id="UP000218334"/>
    </source>
</evidence>
<evidence type="ECO:0000313" key="2">
    <source>
        <dbReference type="EMBL" id="PBK68160.1"/>
    </source>
</evidence>
<dbReference type="EMBL" id="KZ293433">
    <property type="protein sequence ID" value="PBK68160.1"/>
    <property type="molecule type" value="Genomic_DNA"/>
</dbReference>